<feature type="transmembrane region" description="Helical" evidence="5">
    <location>
        <begin position="201"/>
        <end position="223"/>
    </location>
</feature>
<accession>A0ABR7ED00</accession>
<evidence type="ECO:0000313" key="6">
    <source>
        <dbReference type="EMBL" id="MBC5647654.1"/>
    </source>
</evidence>
<keyword evidence="4 5" id="KW-0472">Membrane</keyword>
<evidence type="ECO:0000256" key="5">
    <source>
        <dbReference type="SAM" id="Phobius"/>
    </source>
</evidence>
<evidence type="ECO:0000256" key="2">
    <source>
        <dbReference type="ARBA" id="ARBA00022692"/>
    </source>
</evidence>
<keyword evidence="3 5" id="KW-1133">Transmembrane helix</keyword>
<gene>
    <name evidence="6" type="ORF">H8S18_04845</name>
</gene>
<dbReference type="Proteomes" id="UP000606889">
    <property type="component" value="Unassembled WGS sequence"/>
</dbReference>
<keyword evidence="2 5" id="KW-0812">Transmembrane</keyword>
<feature type="transmembrane region" description="Helical" evidence="5">
    <location>
        <begin position="36"/>
        <end position="54"/>
    </location>
</feature>
<sequence length="253" mass="25508">MNPVLYATLIGAAVGALGTGIGAIAVFFIKIRGKCLSAVLMGLSAGIMLSVVLFDMLPESVGSAGWLLAVVWFAVGAAALFLINKLMPHHDVSTSKDSELIRNLKQDRLVRSGLLLAMGIAVHNLPEGLALGSGLVSASSFGFGLAVLLFVHNIPEGMGLAVPLKLGGVSYGRIFLVAVLAALPMAGGGAIGALVGNISPAVLGGSVAFGGGAMLYLTFSELLPQAAGLYKGWPTWAGLAAGIALGGVLVAFV</sequence>
<keyword evidence="7" id="KW-1185">Reference proteome</keyword>
<comment type="subcellular location">
    <subcellularLocation>
        <location evidence="1">Membrane</location>
        <topology evidence="1">Multi-pass membrane protein</topology>
    </subcellularLocation>
</comment>
<reference evidence="6 7" key="1">
    <citation type="submission" date="2020-08" db="EMBL/GenBank/DDBJ databases">
        <title>Genome public.</title>
        <authorList>
            <person name="Liu C."/>
            <person name="Sun Q."/>
        </authorList>
    </citation>
    <scope>NUCLEOTIDE SEQUENCE [LARGE SCALE GENOMIC DNA]</scope>
    <source>
        <strain evidence="6 7">NSJ-35</strain>
    </source>
</reference>
<evidence type="ECO:0000256" key="1">
    <source>
        <dbReference type="ARBA" id="ARBA00004141"/>
    </source>
</evidence>
<organism evidence="6 7">
    <name type="scientific">Christensenella tenuis</name>
    <dbReference type="NCBI Taxonomy" id="2763033"/>
    <lineage>
        <taxon>Bacteria</taxon>
        <taxon>Bacillati</taxon>
        <taxon>Bacillota</taxon>
        <taxon>Clostridia</taxon>
        <taxon>Christensenellales</taxon>
        <taxon>Christensenellaceae</taxon>
        <taxon>Christensenella</taxon>
    </lineage>
</organism>
<dbReference type="Pfam" id="PF02535">
    <property type="entry name" value="Zip"/>
    <property type="match status" value="1"/>
</dbReference>
<comment type="caution">
    <text evidence="6">The sequence shown here is derived from an EMBL/GenBank/DDBJ whole genome shotgun (WGS) entry which is preliminary data.</text>
</comment>
<proteinExistence type="predicted"/>
<dbReference type="RefSeq" id="WP_186857173.1">
    <property type="nucleotide sequence ID" value="NZ_JACOON010000002.1"/>
</dbReference>
<feature type="transmembrane region" description="Helical" evidence="5">
    <location>
        <begin position="235"/>
        <end position="252"/>
    </location>
</feature>
<name>A0ABR7ED00_9FIRM</name>
<dbReference type="PANTHER" id="PTHR11040">
    <property type="entry name" value="ZINC/IRON TRANSPORTER"/>
    <property type="match status" value="1"/>
</dbReference>
<feature type="transmembrane region" description="Helical" evidence="5">
    <location>
        <begin position="171"/>
        <end position="195"/>
    </location>
</feature>
<feature type="transmembrane region" description="Helical" evidence="5">
    <location>
        <begin position="6"/>
        <end position="29"/>
    </location>
</feature>
<dbReference type="InterPro" id="IPR003689">
    <property type="entry name" value="ZIP"/>
</dbReference>
<dbReference type="PANTHER" id="PTHR11040:SF205">
    <property type="entry name" value="ZINC TRANSPORTER ZUPT"/>
    <property type="match status" value="1"/>
</dbReference>
<feature type="transmembrane region" description="Helical" evidence="5">
    <location>
        <begin position="131"/>
        <end position="151"/>
    </location>
</feature>
<evidence type="ECO:0000256" key="3">
    <source>
        <dbReference type="ARBA" id="ARBA00022989"/>
    </source>
</evidence>
<evidence type="ECO:0000313" key="7">
    <source>
        <dbReference type="Proteomes" id="UP000606889"/>
    </source>
</evidence>
<dbReference type="EMBL" id="JACOON010000002">
    <property type="protein sequence ID" value="MBC5647654.1"/>
    <property type="molecule type" value="Genomic_DNA"/>
</dbReference>
<evidence type="ECO:0000256" key="4">
    <source>
        <dbReference type="ARBA" id="ARBA00023136"/>
    </source>
</evidence>
<protein>
    <submittedName>
        <fullName evidence="6">ZIP family metal transporter</fullName>
    </submittedName>
</protein>
<feature type="transmembrane region" description="Helical" evidence="5">
    <location>
        <begin position="66"/>
        <end position="87"/>
    </location>
</feature>